<evidence type="ECO:0000313" key="6">
    <source>
        <dbReference type="EMBL" id="SHF25696.1"/>
    </source>
</evidence>
<protein>
    <submittedName>
        <fullName evidence="6">TIGR00659 family protein</fullName>
    </submittedName>
</protein>
<keyword evidence="4 5" id="KW-0472">Membrane</keyword>
<evidence type="ECO:0000256" key="1">
    <source>
        <dbReference type="ARBA" id="ARBA00004141"/>
    </source>
</evidence>
<dbReference type="EMBL" id="FQTV01000006">
    <property type="protein sequence ID" value="SHF25696.1"/>
    <property type="molecule type" value="Genomic_DNA"/>
</dbReference>
<organism evidence="6 7">
    <name type="scientific">Bacteroides luti</name>
    <dbReference type="NCBI Taxonomy" id="1297750"/>
    <lineage>
        <taxon>Bacteria</taxon>
        <taxon>Pseudomonadati</taxon>
        <taxon>Bacteroidota</taxon>
        <taxon>Bacteroidia</taxon>
        <taxon>Bacteroidales</taxon>
        <taxon>Bacteroidaceae</taxon>
        <taxon>Bacteroides</taxon>
    </lineage>
</organism>
<keyword evidence="7" id="KW-1185">Reference proteome</keyword>
<keyword evidence="3 5" id="KW-1133">Transmembrane helix</keyword>
<feature type="transmembrane region" description="Helical" evidence="5">
    <location>
        <begin position="148"/>
        <end position="171"/>
    </location>
</feature>
<feature type="transmembrane region" description="Helical" evidence="5">
    <location>
        <begin position="202"/>
        <end position="225"/>
    </location>
</feature>
<feature type="transmembrane region" description="Helical" evidence="5">
    <location>
        <begin position="31"/>
        <end position="54"/>
    </location>
</feature>
<dbReference type="InterPro" id="IPR007300">
    <property type="entry name" value="CidB/LrgB"/>
</dbReference>
<evidence type="ECO:0000256" key="3">
    <source>
        <dbReference type="ARBA" id="ARBA00022989"/>
    </source>
</evidence>
<sequence length="231" mass="24861">MNYLENPLFLLAITFGIYFFSKYIQQKTGWVLLNPILLTIAALILFLRLCNISYETYHFGGQFIEFWLKPAVVALGVPLYLQLEKIKKQLWPILFSQLAGCIIGVISVVLIAKLLGGSKEVILSLAAKSVTTPIAMEVTKTIGGIPSLTAAVVVCVGLFGAIFGFQILSLLKIESPIAQGLSMGTAAHAVGTSTAMDVSGKYGAYASLGLTLNGIFTALFTPTILRLLDLL</sequence>
<comment type="subcellular location">
    <subcellularLocation>
        <location evidence="1">Membrane</location>
        <topology evidence="1">Multi-pass membrane protein</topology>
    </subcellularLocation>
</comment>
<feature type="transmembrane region" description="Helical" evidence="5">
    <location>
        <begin position="90"/>
        <end position="115"/>
    </location>
</feature>
<keyword evidence="2 5" id="KW-0812">Transmembrane</keyword>
<name>A0A1M5A6P1_9BACE</name>
<dbReference type="Pfam" id="PF04172">
    <property type="entry name" value="LrgB"/>
    <property type="match status" value="1"/>
</dbReference>
<evidence type="ECO:0000256" key="5">
    <source>
        <dbReference type="SAM" id="Phobius"/>
    </source>
</evidence>
<dbReference type="GO" id="GO:0016020">
    <property type="term" value="C:membrane"/>
    <property type="evidence" value="ECO:0007669"/>
    <property type="project" value="UniProtKB-SubCell"/>
</dbReference>
<evidence type="ECO:0000256" key="4">
    <source>
        <dbReference type="ARBA" id="ARBA00023136"/>
    </source>
</evidence>
<dbReference type="OrthoDB" id="9811701at2"/>
<reference evidence="6 7" key="1">
    <citation type="submission" date="2016-11" db="EMBL/GenBank/DDBJ databases">
        <authorList>
            <person name="Jaros S."/>
            <person name="Januszkiewicz K."/>
            <person name="Wedrychowicz H."/>
        </authorList>
    </citation>
    <scope>NUCLEOTIDE SEQUENCE [LARGE SCALE GENOMIC DNA]</scope>
    <source>
        <strain evidence="6 7">DSM 26991</strain>
    </source>
</reference>
<dbReference type="RefSeq" id="WP_073400944.1">
    <property type="nucleotide sequence ID" value="NZ_FQTV01000006.1"/>
</dbReference>
<feature type="transmembrane region" description="Helical" evidence="5">
    <location>
        <begin position="6"/>
        <end position="24"/>
    </location>
</feature>
<dbReference type="AlphaFoldDB" id="A0A1M5A6P1"/>
<gene>
    <name evidence="6" type="ORF">SAMN05444405_106160</name>
</gene>
<accession>A0A1M5A6P1</accession>
<evidence type="ECO:0000256" key="2">
    <source>
        <dbReference type="ARBA" id="ARBA00022692"/>
    </source>
</evidence>
<dbReference type="PANTHER" id="PTHR30249">
    <property type="entry name" value="PUTATIVE SEROTONIN TRANSPORTER"/>
    <property type="match status" value="1"/>
</dbReference>
<proteinExistence type="predicted"/>
<dbReference type="PANTHER" id="PTHR30249:SF0">
    <property type="entry name" value="PLASTIDAL GLYCOLATE_GLYCERATE TRANSLOCATOR 1, CHLOROPLASTIC"/>
    <property type="match status" value="1"/>
</dbReference>
<feature type="transmembrane region" description="Helical" evidence="5">
    <location>
        <begin position="66"/>
        <end position="83"/>
    </location>
</feature>
<evidence type="ECO:0000313" key="7">
    <source>
        <dbReference type="Proteomes" id="UP000184509"/>
    </source>
</evidence>
<dbReference type="STRING" id="1297750.SAMN05444405_106160"/>
<dbReference type="Proteomes" id="UP000184509">
    <property type="component" value="Unassembled WGS sequence"/>
</dbReference>